<evidence type="ECO:0000313" key="2">
    <source>
        <dbReference type="EMBL" id="SMO54852.1"/>
    </source>
</evidence>
<protein>
    <submittedName>
        <fullName evidence="2">Uncharacterized protein</fullName>
    </submittedName>
</protein>
<dbReference type="Proteomes" id="UP000317557">
    <property type="component" value="Unassembled WGS sequence"/>
</dbReference>
<keyword evidence="1" id="KW-0732">Signal</keyword>
<dbReference type="EMBL" id="FXTP01000004">
    <property type="protein sequence ID" value="SMO54852.1"/>
    <property type="molecule type" value="Genomic_DNA"/>
</dbReference>
<keyword evidence="3" id="KW-1185">Reference proteome</keyword>
<name>A0A521C5Z7_9BACT</name>
<feature type="chain" id="PRO_5022162783" evidence="1">
    <location>
        <begin position="26"/>
        <end position="202"/>
    </location>
</feature>
<reference evidence="2 3" key="1">
    <citation type="submission" date="2017-05" db="EMBL/GenBank/DDBJ databases">
        <authorList>
            <person name="Varghese N."/>
            <person name="Submissions S."/>
        </authorList>
    </citation>
    <scope>NUCLEOTIDE SEQUENCE [LARGE SCALE GENOMIC DNA]</scope>
    <source>
        <strain evidence="2 3">DSM 21985</strain>
    </source>
</reference>
<dbReference type="AlphaFoldDB" id="A0A521C5Z7"/>
<dbReference type="PROSITE" id="PS51257">
    <property type="entry name" value="PROKAR_LIPOPROTEIN"/>
    <property type="match status" value="1"/>
</dbReference>
<gene>
    <name evidence="2" type="ORF">SAMN06265219_104196</name>
</gene>
<feature type="signal peptide" evidence="1">
    <location>
        <begin position="1"/>
        <end position="25"/>
    </location>
</feature>
<proteinExistence type="predicted"/>
<accession>A0A521C5Z7</accession>
<sequence length="202" mass="23060">MHPKKPSIMKPSLILIVALAISSCAKETQQSPDKYQEKEIDEMVDIRISSDDQILFNGNKISESSLYSHIQNVTVSEDTRARIIFDENVPIGTIMHTQELLYKRGVKRMYAKGFSTEEFSNYDEQVIHIDILDTNKLLFDGNLLYPEDLEIALSNKDLPNNMEIVITVSENATFGAVYDVQKLLAVNDLDNISNQDFTEYQY</sequence>
<organism evidence="2 3">
    <name type="scientific">Gracilimonas mengyeensis</name>
    <dbReference type="NCBI Taxonomy" id="1302730"/>
    <lineage>
        <taxon>Bacteria</taxon>
        <taxon>Pseudomonadati</taxon>
        <taxon>Balneolota</taxon>
        <taxon>Balneolia</taxon>
        <taxon>Balneolales</taxon>
        <taxon>Balneolaceae</taxon>
        <taxon>Gracilimonas</taxon>
    </lineage>
</organism>
<evidence type="ECO:0000256" key="1">
    <source>
        <dbReference type="SAM" id="SignalP"/>
    </source>
</evidence>
<evidence type="ECO:0000313" key="3">
    <source>
        <dbReference type="Proteomes" id="UP000317557"/>
    </source>
</evidence>